<dbReference type="PROSITE" id="PS00134">
    <property type="entry name" value="TRYPSIN_HIS"/>
    <property type="match status" value="1"/>
</dbReference>
<reference evidence="3" key="1">
    <citation type="journal article" date="2016" name="Gigascience">
        <title>De novo construction of an expanded transcriptome assembly for the western tarnished plant bug, Lygus hesperus.</title>
        <authorList>
            <person name="Tassone E.E."/>
            <person name="Geib S.M."/>
            <person name="Hall B."/>
            <person name="Fabrick J.A."/>
            <person name="Brent C.S."/>
            <person name="Hull J.J."/>
        </authorList>
    </citation>
    <scope>NUCLEOTIDE SEQUENCE</scope>
</reference>
<dbReference type="PROSITE" id="PS50240">
    <property type="entry name" value="TRYPSIN_DOM"/>
    <property type="match status" value="1"/>
</dbReference>
<keyword evidence="3" id="KW-0645">Protease</keyword>
<keyword evidence="3" id="KW-0378">Hydrolase</keyword>
<proteinExistence type="predicted"/>
<dbReference type="InterPro" id="IPR009003">
    <property type="entry name" value="Peptidase_S1_PA"/>
</dbReference>
<feature type="domain" description="Peptidase S1" evidence="2">
    <location>
        <begin position="92"/>
        <end position="336"/>
    </location>
</feature>
<sequence length="347" mass="38410">YLSCYHHRELLMSFQIGIKSQAHYNARIDELTMKSLMLISVLAILSPQADAIFKDTASNILSTLADKISQTSDNKSLLTCECGRPKSTTTRIINGVRTSLEGPFSSFVQVVNTTDQRITCSGFIVTPQHIVTAAHCAKVFGTSAAHLGIVAGNPYYEYRTGKITKYTQKIDVTQAFMANYTGEGNRADDIAVLVLAKPLQFNRMVSRACLPRESEDLGGQQGRIAGWGGIIDDAVYLEDQITEGKVTILSAEKCNKYWQLIPAENPKQICVVSQRKTQQRANEGDSGAPVLWYDESIERYVAVGIVSYGLEDRTFNYPRVNTKVGEYLSFINSIVESTSSEQTCSKR</sequence>
<dbReference type="SMART" id="SM00020">
    <property type="entry name" value="Tryp_SPc"/>
    <property type="match status" value="1"/>
</dbReference>
<keyword evidence="1" id="KW-1015">Disulfide bond</keyword>
<feature type="non-terminal residue" evidence="3">
    <location>
        <position position="1"/>
    </location>
</feature>
<evidence type="ECO:0000313" key="3">
    <source>
        <dbReference type="EMBL" id="JAQ01936.1"/>
    </source>
</evidence>
<gene>
    <name evidence="3" type="primary">Tmprss11d</name>
    <name evidence="3" type="ORF">g.36627</name>
</gene>
<evidence type="ECO:0000256" key="1">
    <source>
        <dbReference type="ARBA" id="ARBA00023157"/>
    </source>
</evidence>
<dbReference type="CDD" id="cd00190">
    <property type="entry name" value="Tryp_SPc"/>
    <property type="match status" value="1"/>
</dbReference>
<dbReference type="Gene3D" id="2.40.10.10">
    <property type="entry name" value="Trypsin-like serine proteases"/>
    <property type="match status" value="1"/>
</dbReference>
<dbReference type="InterPro" id="IPR018114">
    <property type="entry name" value="TRYPSIN_HIS"/>
</dbReference>
<dbReference type="InterPro" id="IPR043504">
    <property type="entry name" value="Peptidase_S1_PA_chymotrypsin"/>
</dbReference>
<organism evidence="3">
    <name type="scientific">Lygus hesperus</name>
    <name type="common">Western plant bug</name>
    <dbReference type="NCBI Taxonomy" id="30085"/>
    <lineage>
        <taxon>Eukaryota</taxon>
        <taxon>Metazoa</taxon>
        <taxon>Ecdysozoa</taxon>
        <taxon>Arthropoda</taxon>
        <taxon>Hexapoda</taxon>
        <taxon>Insecta</taxon>
        <taxon>Pterygota</taxon>
        <taxon>Neoptera</taxon>
        <taxon>Paraneoptera</taxon>
        <taxon>Hemiptera</taxon>
        <taxon>Heteroptera</taxon>
        <taxon>Panheteroptera</taxon>
        <taxon>Cimicomorpha</taxon>
        <taxon>Miridae</taxon>
        <taxon>Mirini</taxon>
        <taxon>Lygus</taxon>
    </lineage>
</organism>
<protein>
    <submittedName>
        <fullName evidence="3">Transmembrane protease serine 11D</fullName>
    </submittedName>
</protein>
<name>A0A146L3Q3_LYGHE</name>
<dbReference type="GO" id="GO:0004252">
    <property type="term" value="F:serine-type endopeptidase activity"/>
    <property type="evidence" value="ECO:0007669"/>
    <property type="project" value="InterPro"/>
</dbReference>
<dbReference type="SUPFAM" id="SSF50494">
    <property type="entry name" value="Trypsin-like serine proteases"/>
    <property type="match status" value="1"/>
</dbReference>
<dbReference type="Pfam" id="PF00089">
    <property type="entry name" value="Trypsin"/>
    <property type="match status" value="1"/>
</dbReference>
<accession>A0A146L3Q3</accession>
<keyword evidence="3" id="KW-0812">Transmembrane</keyword>
<dbReference type="EMBL" id="GDHC01016693">
    <property type="protein sequence ID" value="JAQ01936.1"/>
    <property type="molecule type" value="Transcribed_RNA"/>
</dbReference>
<dbReference type="AlphaFoldDB" id="A0A146L3Q3"/>
<dbReference type="InterPro" id="IPR001314">
    <property type="entry name" value="Peptidase_S1A"/>
</dbReference>
<keyword evidence="3" id="KW-0472">Membrane</keyword>
<dbReference type="PRINTS" id="PR00722">
    <property type="entry name" value="CHYMOTRYPSIN"/>
</dbReference>
<dbReference type="GO" id="GO:0006508">
    <property type="term" value="P:proteolysis"/>
    <property type="evidence" value="ECO:0007669"/>
    <property type="project" value="UniProtKB-KW"/>
</dbReference>
<dbReference type="PANTHER" id="PTHR24252:SF7">
    <property type="entry name" value="HYALIN"/>
    <property type="match status" value="1"/>
</dbReference>
<evidence type="ECO:0000259" key="2">
    <source>
        <dbReference type="PROSITE" id="PS50240"/>
    </source>
</evidence>
<dbReference type="InterPro" id="IPR001254">
    <property type="entry name" value="Trypsin_dom"/>
</dbReference>
<dbReference type="PANTHER" id="PTHR24252">
    <property type="entry name" value="ACROSIN-RELATED"/>
    <property type="match status" value="1"/>
</dbReference>